<dbReference type="InterPro" id="IPR001611">
    <property type="entry name" value="Leu-rich_rpt"/>
</dbReference>
<dbReference type="PANTHER" id="PTHR14224">
    <property type="entry name" value="SIMILAR TO PREFERENTIALLY EXPRESSED ANTIGEN IN MELANOMA-LIKE 3"/>
    <property type="match status" value="1"/>
</dbReference>
<keyword evidence="4" id="KW-0677">Repeat</keyword>
<dbReference type="OrthoDB" id="9802850at2759"/>
<dbReference type="GO" id="GO:0043066">
    <property type="term" value="P:negative regulation of apoptotic process"/>
    <property type="evidence" value="ECO:0007669"/>
    <property type="project" value="InterPro"/>
</dbReference>
<sequence length="494" mass="55712">FHVPRDWGSLESHICKMSNPSLPKLLELAAYSLLSNEASAISALEEFTVNLFPPLLTAAFAKGHEKALKALVQAWPFPFLRLGSLIVQWPNQESLQAVLDGLEALPAHGTYPRRSELRVLDLTLDFDQVQSKGVAEALAMFPFWLPSTVKAPMPQAMAKSNPREDTRKGPKKLWEPVELHIDLFLRVPFKFDPFLSGLLTKVEKSGGSLRLCCRKLHIEEMPFNSLIGILKTLELDFIQELEVFDWFRALSEQRLFATHLGRICNLRSLKLAYYHWAFSPVSEQSCGYFLSQLSKLGHLQKLHLSYSYLSGNLHQVLSCLQSPLHALEICSCTLLDIDITYLSHSLHVTCLKKLDLSGNDLSYMVPGPLETLLEKVSGTLQHLNLNHCRLKDAHLSAILPTLCHCSWLRFLGLSDNPISQASLLSLLEHTARLMELKHVLYPIPVECCTYLHGLSWGPVNKNKMCQVQAEIQKLLQAMQRADMQWSPHCPSPCP</sequence>
<accession>A0A8D2B078</accession>
<dbReference type="InterPro" id="IPR026271">
    <property type="entry name" value="PRAME"/>
</dbReference>
<dbReference type="Proteomes" id="UP000694564">
    <property type="component" value="Chromosome 8"/>
</dbReference>
<evidence type="ECO:0000256" key="3">
    <source>
        <dbReference type="ARBA" id="ARBA00022614"/>
    </source>
</evidence>
<dbReference type="PANTHER" id="PTHR14224:SF95">
    <property type="entry name" value="MELANOMA ANTIGEN PREFERENTIALLY EXPRESSED IN TUMORS-LIKE"/>
    <property type="match status" value="1"/>
</dbReference>
<evidence type="ECO:0000313" key="6">
    <source>
        <dbReference type="Proteomes" id="UP000694564"/>
    </source>
</evidence>
<dbReference type="PIRSF" id="PIRSF038286">
    <property type="entry name" value="PRAME"/>
    <property type="match status" value="1"/>
</dbReference>
<evidence type="ECO:0000313" key="5">
    <source>
        <dbReference type="Ensembl" id="ENSSVLP00005008521.1"/>
    </source>
</evidence>
<name>A0A8D2B078_SCIVU</name>
<keyword evidence="6" id="KW-1185">Reference proteome</keyword>
<dbReference type="Ensembl" id="ENSSVLT00005009466.1">
    <property type="protein sequence ID" value="ENSSVLP00005008521.1"/>
    <property type="gene ID" value="ENSSVLG00005006914.1"/>
</dbReference>
<dbReference type="InterPro" id="IPR032675">
    <property type="entry name" value="LRR_dom_sf"/>
</dbReference>
<evidence type="ECO:0000256" key="2">
    <source>
        <dbReference type="ARBA" id="ARBA00014228"/>
    </source>
</evidence>
<evidence type="ECO:0000256" key="1">
    <source>
        <dbReference type="ARBA" id="ARBA00009552"/>
    </source>
</evidence>
<reference evidence="5" key="1">
    <citation type="submission" date="2025-08" db="UniProtKB">
        <authorList>
            <consortium name="Ensembl"/>
        </authorList>
    </citation>
    <scope>IDENTIFICATION</scope>
</reference>
<dbReference type="GeneTree" id="ENSGT01030000234531"/>
<comment type="similarity">
    <text evidence="1">Belongs to the PRAME family. LRRC14 subfamily.</text>
</comment>
<dbReference type="InterPro" id="IPR050694">
    <property type="entry name" value="LRRC14/PRAME"/>
</dbReference>
<protein>
    <recommendedName>
        <fullName evidence="2">Leucine-rich repeat-containing protein 14</fullName>
    </recommendedName>
</protein>
<dbReference type="FunFam" id="3.80.10.10:FF:000743">
    <property type="entry name" value="Uncharacterized protein"/>
    <property type="match status" value="1"/>
</dbReference>
<dbReference type="Gene3D" id="3.80.10.10">
    <property type="entry name" value="Ribonuclease Inhibitor"/>
    <property type="match status" value="1"/>
</dbReference>
<evidence type="ECO:0000256" key="4">
    <source>
        <dbReference type="ARBA" id="ARBA00022737"/>
    </source>
</evidence>
<dbReference type="GO" id="GO:0045596">
    <property type="term" value="P:negative regulation of cell differentiation"/>
    <property type="evidence" value="ECO:0007669"/>
    <property type="project" value="InterPro"/>
</dbReference>
<dbReference type="GO" id="GO:0045892">
    <property type="term" value="P:negative regulation of DNA-templated transcription"/>
    <property type="evidence" value="ECO:0007669"/>
    <property type="project" value="InterPro"/>
</dbReference>
<dbReference type="GO" id="GO:0005737">
    <property type="term" value="C:cytoplasm"/>
    <property type="evidence" value="ECO:0007669"/>
    <property type="project" value="TreeGrafter"/>
</dbReference>
<proteinExistence type="inferred from homology"/>
<reference evidence="5" key="2">
    <citation type="submission" date="2025-09" db="UniProtKB">
        <authorList>
            <consortium name="Ensembl"/>
        </authorList>
    </citation>
    <scope>IDENTIFICATION</scope>
</reference>
<dbReference type="GO" id="GO:0008284">
    <property type="term" value="P:positive regulation of cell population proliferation"/>
    <property type="evidence" value="ECO:0007669"/>
    <property type="project" value="InterPro"/>
</dbReference>
<dbReference type="SUPFAM" id="SSF52047">
    <property type="entry name" value="RNI-like"/>
    <property type="match status" value="1"/>
</dbReference>
<dbReference type="AlphaFoldDB" id="A0A8D2B078"/>
<organism evidence="5 6">
    <name type="scientific">Sciurus vulgaris</name>
    <name type="common">Eurasian red squirrel</name>
    <dbReference type="NCBI Taxonomy" id="55149"/>
    <lineage>
        <taxon>Eukaryota</taxon>
        <taxon>Metazoa</taxon>
        <taxon>Chordata</taxon>
        <taxon>Craniata</taxon>
        <taxon>Vertebrata</taxon>
        <taxon>Euteleostomi</taxon>
        <taxon>Mammalia</taxon>
        <taxon>Eutheria</taxon>
        <taxon>Euarchontoglires</taxon>
        <taxon>Glires</taxon>
        <taxon>Rodentia</taxon>
        <taxon>Sciuromorpha</taxon>
        <taxon>Sciuridae</taxon>
        <taxon>Sciurinae</taxon>
        <taxon>Sciurini</taxon>
        <taxon>Sciurus</taxon>
    </lineage>
</organism>
<dbReference type="Pfam" id="PF00560">
    <property type="entry name" value="LRR_1"/>
    <property type="match status" value="1"/>
</dbReference>
<keyword evidence="3" id="KW-0433">Leucine-rich repeat</keyword>